<dbReference type="Proteomes" id="UP000050360">
    <property type="component" value="Unassembled WGS sequence"/>
</dbReference>
<evidence type="ECO:0000313" key="2">
    <source>
        <dbReference type="EMBL" id="KPQ41239.1"/>
    </source>
</evidence>
<dbReference type="Gene3D" id="1.10.8.380">
    <property type="entry name" value="Uncharacterised protein PF01937, DUF89, domain 1"/>
    <property type="match status" value="1"/>
</dbReference>
<evidence type="ECO:0000313" key="3">
    <source>
        <dbReference type="Proteomes" id="UP000050360"/>
    </source>
</evidence>
<proteinExistence type="predicted"/>
<reference evidence="2 3" key="1">
    <citation type="submission" date="2015-09" db="EMBL/GenBank/DDBJ databases">
        <title>A metagenomics-based metabolic model of nitrate-dependent anaerobic oxidation of methane by Methanoperedens-like archaea.</title>
        <authorList>
            <person name="Arshad A."/>
            <person name="Speth D.R."/>
            <person name="De Graaf R.M."/>
            <person name="Op Den Camp H.J."/>
            <person name="Jetten M.S."/>
            <person name="Welte C.U."/>
        </authorList>
    </citation>
    <scope>NUCLEOTIDE SEQUENCE [LARGE SCALE GENOMIC DNA]</scope>
</reference>
<organism evidence="2 3">
    <name type="scientific">Candidatus Methanoperedens nitratireducens</name>
    <dbReference type="NCBI Taxonomy" id="1392998"/>
    <lineage>
        <taxon>Archaea</taxon>
        <taxon>Methanobacteriati</taxon>
        <taxon>Methanobacteriota</taxon>
        <taxon>Stenosarchaea group</taxon>
        <taxon>Methanomicrobia</taxon>
        <taxon>Methanosarcinales</taxon>
        <taxon>ANME-2 cluster</taxon>
        <taxon>Candidatus Methanoperedentaceae</taxon>
        <taxon>Candidatus Methanoperedens</taxon>
    </lineage>
</organism>
<dbReference type="InterPro" id="IPR036075">
    <property type="entry name" value="ARMT-1-like_metal-bd_sf"/>
</dbReference>
<dbReference type="AlphaFoldDB" id="A0A0P8A018"/>
<sequence>NILKTHPRCAPCLLSRVQFEAELSTKDVELQKKVIIAGIEVLRKYMVDGTATHLSTKIHREAYRILGDIDPYSEKKKESNAAAMKLLPLARDFVSEKDSFRRAVLVSIIGNSFDFGVLGFDADKATAKEAMQKQIKHGLDVDDSDKIKTMLSNVVYLADNCGEIVFDTLLFEQIKKLGGRITLVVRGAPILNDVTMKEALELGIDKMVDRVLTTGSNAIGLCLQEAPPELVEALGNASLIISKGMANYETMSEYDFRPIAYLLKTKCESVAEAMGLERNMNVARVEE</sequence>
<dbReference type="EMBL" id="LKCM01000400">
    <property type="protein sequence ID" value="KPQ41239.1"/>
    <property type="molecule type" value="Genomic_DNA"/>
</dbReference>
<comment type="caution">
    <text evidence="2">The sequence shown here is derived from an EMBL/GenBank/DDBJ whole genome shotgun (WGS) entry which is preliminary data.</text>
</comment>
<gene>
    <name evidence="2" type="ORF">MPEBLZ_04214</name>
</gene>
<name>A0A0P8A018_9EURY</name>
<evidence type="ECO:0000259" key="1">
    <source>
        <dbReference type="Pfam" id="PF01937"/>
    </source>
</evidence>
<dbReference type="Pfam" id="PF01937">
    <property type="entry name" value="ARMT1-like_dom"/>
    <property type="match status" value="1"/>
</dbReference>
<dbReference type="Gene3D" id="1.10.285.20">
    <property type="entry name" value="Uncharacterised protein PF01937, DUF89, domain 2"/>
    <property type="match status" value="1"/>
</dbReference>
<dbReference type="InterPro" id="IPR014444">
    <property type="entry name" value="PH1575-like"/>
</dbReference>
<protein>
    <recommendedName>
        <fullName evidence="1">Damage-control phosphatase ARMT1-like metal-binding domain-containing protein</fullName>
    </recommendedName>
</protein>
<feature type="domain" description="Damage-control phosphatase ARMT1-like metal-binding" evidence="1">
    <location>
        <begin position="5"/>
        <end position="278"/>
    </location>
</feature>
<dbReference type="Gene3D" id="3.40.50.10880">
    <property type="entry name" value="Uncharacterised protein PF01937, DUF89, domain 3"/>
    <property type="match status" value="1"/>
</dbReference>
<dbReference type="SUPFAM" id="SSF111321">
    <property type="entry name" value="AF1104-like"/>
    <property type="match status" value="1"/>
</dbReference>
<feature type="non-terminal residue" evidence="2">
    <location>
        <position position="1"/>
    </location>
</feature>
<dbReference type="PIRSF" id="PIRSF006593">
    <property type="entry name" value="UCP006593"/>
    <property type="match status" value="1"/>
</dbReference>
<accession>A0A0P8A018</accession>
<dbReference type="InterPro" id="IPR002791">
    <property type="entry name" value="ARMT1-like_metal-bd"/>
</dbReference>